<dbReference type="GO" id="GO:0016020">
    <property type="term" value="C:membrane"/>
    <property type="evidence" value="ECO:0007669"/>
    <property type="project" value="UniProtKB-SubCell"/>
</dbReference>
<accession>A0AAN7BAX0</accession>
<evidence type="ECO:0000256" key="2">
    <source>
        <dbReference type="ARBA" id="ARBA00022692"/>
    </source>
</evidence>
<evidence type="ECO:0000259" key="7">
    <source>
        <dbReference type="Pfam" id="PF01284"/>
    </source>
</evidence>
<feature type="transmembrane region" description="Helical" evidence="6">
    <location>
        <begin position="131"/>
        <end position="156"/>
    </location>
</feature>
<name>A0AAN7BAX0_9PEZI</name>
<evidence type="ECO:0000256" key="5">
    <source>
        <dbReference type="SAM" id="MobiDB-lite"/>
    </source>
</evidence>
<comment type="subcellular location">
    <subcellularLocation>
        <location evidence="1">Membrane</location>
        <topology evidence="1">Multi-pass membrane protein</topology>
    </subcellularLocation>
</comment>
<keyword evidence="3 6" id="KW-1133">Transmembrane helix</keyword>
<dbReference type="Pfam" id="PF01284">
    <property type="entry name" value="MARVEL"/>
    <property type="match status" value="1"/>
</dbReference>
<feature type="transmembrane region" description="Helical" evidence="6">
    <location>
        <begin position="31"/>
        <end position="51"/>
    </location>
</feature>
<reference evidence="8" key="1">
    <citation type="journal article" date="2023" name="Mol. Phylogenet. Evol.">
        <title>Genome-scale phylogeny and comparative genomics of the fungal order Sordariales.</title>
        <authorList>
            <person name="Hensen N."/>
            <person name="Bonometti L."/>
            <person name="Westerberg I."/>
            <person name="Brannstrom I.O."/>
            <person name="Guillou S."/>
            <person name="Cros-Aarteil S."/>
            <person name="Calhoun S."/>
            <person name="Haridas S."/>
            <person name="Kuo A."/>
            <person name="Mondo S."/>
            <person name="Pangilinan J."/>
            <person name="Riley R."/>
            <person name="LaButti K."/>
            <person name="Andreopoulos B."/>
            <person name="Lipzen A."/>
            <person name="Chen C."/>
            <person name="Yan M."/>
            <person name="Daum C."/>
            <person name="Ng V."/>
            <person name="Clum A."/>
            <person name="Steindorff A."/>
            <person name="Ohm R.A."/>
            <person name="Martin F."/>
            <person name="Silar P."/>
            <person name="Natvig D.O."/>
            <person name="Lalanne C."/>
            <person name="Gautier V."/>
            <person name="Ament-Velasquez S.L."/>
            <person name="Kruys A."/>
            <person name="Hutchinson M.I."/>
            <person name="Powell A.J."/>
            <person name="Barry K."/>
            <person name="Miller A.N."/>
            <person name="Grigoriev I.V."/>
            <person name="Debuchy R."/>
            <person name="Gladieux P."/>
            <person name="Hiltunen Thoren M."/>
            <person name="Johannesson H."/>
        </authorList>
    </citation>
    <scope>NUCLEOTIDE SEQUENCE</scope>
    <source>
        <strain evidence="8">PSN293</strain>
    </source>
</reference>
<feature type="compositionally biased region" description="Low complexity" evidence="5">
    <location>
        <begin position="222"/>
        <end position="264"/>
    </location>
</feature>
<sequence length="270" mass="29521">MEAATTQHSAVRAPGREHIPLSPKGFIVIRILQLVFGVIILGLGAFGVWWSGGLADGPTFILVVALFTLITSIYHLVAEYGAPSIYNYWAVLGLDIFMVIMWLSSFALLASQVAIWMAYVSVNYYYSGDKIVISCLAAAAALGGIQFVLHIVSLVIHSINLHRHRAAGLHCMPGAPASAPTAMGPVGGVPEKPVTYQQVAPQPTPSPAPAYIQAYPVQQMQPQQMQPQQMQPQQIMQPQQMQPQQMQPQQQQQQYYVQQGQVAQLPSHPQ</sequence>
<evidence type="ECO:0000256" key="4">
    <source>
        <dbReference type="ARBA" id="ARBA00023136"/>
    </source>
</evidence>
<evidence type="ECO:0000256" key="6">
    <source>
        <dbReference type="SAM" id="Phobius"/>
    </source>
</evidence>
<dbReference type="PANTHER" id="PTHR37451:SF4">
    <property type="entry name" value="MARVEL DOMAIN-CONTAINING PROTEIN"/>
    <property type="match status" value="1"/>
</dbReference>
<comment type="caution">
    <text evidence="8">The sequence shown here is derived from an EMBL/GenBank/DDBJ whole genome shotgun (WGS) entry which is preliminary data.</text>
</comment>
<reference evidence="8" key="2">
    <citation type="submission" date="2023-05" db="EMBL/GenBank/DDBJ databases">
        <authorList>
            <consortium name="Lawrence Berkeley National Laboratory"/>
            <person name="Steindorff A."/>
            <person name="Hensen N."/>
            <person name="Bonometti L."/>
            <person name="Westerberg I."/>
            <person name="Brannstrom I.O."/>
            <person name="Guillou S."/>
            <person name="Cros-Aarteil S."/>
            <person name="Calhoun S."/>
            <person name="Haridas S."/>
            <person name="Kuo A."/>
            <person name="Mondo S."/>
            <person name="Pangilinan J."/>
            <person name="Riley R."/>
            <person name="Labutti K."/>
            <person name="Andreopoulos B."/>
            <person name="Lipzen A."/>
            <person name="Chen C."/>
            <person name="Yanf M."/>
            <person name="Daum C."/>
            <person name="Ng V."/>
            <person name="Clum A."/>
            <person name="Ohm R."/>
            <person name="Martin F."/>
            <person name="Silar P."/>
            <person name="Natvig D."/>
            <person name="Lalanne C."/>
            <person name="Gautier V."/>
            <person name="Ament-Velasquez S.L."/>
            <person name="Kruys A."/>
            <person name="Hutchinson M.I."/>
            <person name="Powell A.J."/>
            <person name="Barry K."/>
            <person name="Miller A.N."/>
            <person name="Grigoriev I.V."/>
            <person name="Debuchy R."/>
            <person name="Gladieux P."/>
            <person name="Thoren M.H."/>
            <person name="Johannesson H."/>
        </authorList>
    </citation>
    <scope>NUCLEOTIDE SEQUENCE</scope>
    <source>
        <strain evidence="8">PSN293</strain>
    </source>
</reference>
<feature type="transmembrane region" description="Helical" evidence="6">
    <location>
        <begin position="57"/>
        <end position="77"/>
    </location>
</feature>
<organism evidence="8 9">
    <name type="scientific">Rhypophila decipiens</name>
    <dbReference type="NCBI Taxonomy" id="261697"/>
    <lineage>
        <taxon>Eukaryota</taxon>
        <taxon>Fungi</taxon>
        <taxon>Dikarya</taxon>
        <taxon>Ascomycota</taxon>
        <taxon>Pezizomycotina</taxon>
        <taxon>Sordariomycetes</taxon>
        <taxon>Sordariomycetidae</taxon>
        <taxon>Sordariales</taxon>
        <taxon>Naviculisporaceae</taxon>
        <taxon>Rhypophila</taxon>
    </lineage>
</organism>
<keyword evidence="9" id="KW-1185">Reference proteome</keyword>
<feature type="domain" description="MARVEL" evidence="7">
    <location>
        <begin position="27"/>
        <end position="155"/>
    </location>
</feature>
<evidence type="ECO:0000313" key="9">
    <source>
        <dbReference type="Proteomes" id="UP001301769"/>
    </source>
</evidence>
<keyword evidence="2 6" id="KW-0812">Transmembrane</keyword>
<keyword evidence="4 6" id="KW-0472">Membrane</keyword>
<dbReference type="EMBL" id="MU858067">
    <property type="protein sequence ID" value="KAK4216547.1"/>
    <property type="molecule type" value="Genomic_DNA"/>
</dbReference>
<evidence type="ECO:0000256" key="1">
    <source>
        <dbReference type="ARBA" id="ARBA00004141"/>
    </source>
</evidence>
<dbReference type="AlphaFoldDB" id="A0AAN7BAX0"/>
<dbReference type="InterPro" id="IPR008253">
    <property type="entry name" value="Marvel"/>
</dbReference>
<dbReference type="PANTHER" id="PTHR37451">
    <property type="entry name" value="MARVEL DOMAIN"/>
    <property type="match status" value="1"/>
</dbReference>
<evidence type="ECO:0000256" key="3">
    <source>
        <dbReference type="ARBA" id="ARBA00022989"/>
    </source>
</evidence>
<evidence type="ECO:0000313" key="8">
    <source>
        <dbReference type="EMBL" id="KAK4216547.1"/>
    </source>
</evidence>
<protein>
    <recommendedName>
        <fullName evidence="7">MARVEL domain-containing protein</fullName>
    </recommendedName>
</protein>
<feature type="region of interest" description="Disordered" evidence="5">
    <location>
        <begin position="222"/>
        <end position="270"/>
    </location>
</feature>
<proteinExistence type="predicted"/>
<gene>
    <name evidence="8" type="ORF">QBC37DRAFT_86991</name>
</gene>
<dbReference type="Proteomes" id="UP001301769">
    <property type="component" value="Unassembled WGS sequence"/>
</dbReference>
<feature type="transmembrane region" description="Helical" evidence="6">
    <location>
        <begin position="89"/>
        <end position="119"/>
    </location>
</feature>